<dbReference type="GO" id="GO:0016973">
    <property type="term" value="P:poly(A)+ mRNA export from nucleus"/>
    <property type="evidence" value="ECO:0007669"/>
    <property type="project" value="TreeGrafter"/>
</dbReference>
<evidence type="ECO:0000259" key="9">
    <source>
        <dbReference type="Pfam" id="PF03177"/>
    </source>
</evidence>
<dbReference type="GO" id="GO:0000972">
    <property type="term" value="P:transcription-dependent tethering of RNA polymerase II gene DNA at nuclear periphery"/>
    <property type="evidence" value="ECO:0007669"/>
    <property type="project" value="TreeGrafter"/>
</dbReference>
<sequence length="1361" mass="151214">MFSVEASSGSARSTLRNSRRRPRNSDGAQQPRRKRSKMGDDTFVAAADSKMNGNGSMAMNGHAVESIESSLVLVDMPVREKKTQLKRALKEDTALYLNKNENYSVKKLPSFPSSLASGSIPFQASALSSANLALAITASQALVWDYSVTAGTAKVLALPLPPTLKGSDPLPFGAVVRNGPANDFGVVAVAPATGKIVFWENIDSADARGHFPQRHQGVEGSIKLSSGERITKLVDIEYAGYIAILSSGRLAQITLRDSQGRPSVTATFMSDPSGSSSSYLGFRGFFSGSSRKTVASVQARPSESKGQMEVITATRNGTFQLWDLSWSGQQIFKRELDAHADIVAAIQQGTPPEIRGTQTVHILDFNIIQQSQTAEADLSLLALIALTGNQTIDYFLLELDVSENASTVSRAIPLKNFRQPDTPKEPTGTLLLPAPGHTAFVQLPTGVVVASLAVPEESPEAQLFADSGSSLLPFQDTIYFRKDANVNVVGHAQEHVGRKDKHASVLFFVADYGILQVDARPPPKSEENSRRKVTAYSKICQATFFATTPGTILDFSTKSRYDFAVADVEKAALRVSNGILSSSYEHFNRATSSMEDLLRKRSFALENLITHVQSEYPPISFTKRWELLWQAEKLSASIKLWKWYQGKLREHELHPEAFSEEVLMNDIVQALNEKFKSPVDKEEPDRVRQFFIKNVENLGILVPWGWNYLRMFYLGGGKNRSAVMQRLSEANDVLLTVLEAGYSFRQLNCEKYGLDPNSLEDGVLKAHSGYDRLPPIWTSSHNIVSSLRSIIDVGRNLGEDSFEQRVEEELAQKIAKDNPRLVRMGCQTHIERFQWALDQSDEKTREMGLTLRSEWDTKVRPEHIYGLMSIGLATDGMNLAERYQDMPTLVRLIWDETTYLEVSKLESESKLEEAEINVKLNRIKDRVSRYFTEYGKAFAEAYYEKRIAENQAGRLFGPETAENQKLLTKFLSSDPSRAKLHWINMIGHKDFDSAGVALYKVARNNETNAWSKRVELSLSKLALMCKDQTEPASAEHQLFPAETETRPRDEKTIKKVEIVNASARNLLEVSKVQDMVYDGLRPTITGAVDDEGAIELLMAELGQGRLQERPALQSLLKQGFDELIHHRAIDPALLIDVLTLMTPEGDDADVSDAFVLALRALALAWDATQRTTRVGLKGLIWKRLMIQDDWARINTFKGISQTSLNEFLVTTNLAQVLRELLILTRSNKQFNVVWFNSLDEVSGKGCTDGELCIRFPSEDLRQPIMQENALDETLFNEYIQNARLQRWFGAAFQAAKWSLDGGEYDGAEAAASILQEDREDAGEQGATVVRETVESVEEVVKVEASEGGGDGESGDVEMADG</sequence>
<evidence type="ECO:0000259" key="10">
    <source>
        <dbReference type="Pfam" id="PF08801"/>
    </source>
</evidence>
<accession>A0A9W4UMK8</accession>
<comment type="caution">
    <text evidence="11">The sequence shown here is derived from an EMBL/GenBank/DDBJ whole genome shotgun (WGS) entry which is preliminary data.</text>
</comment>
<evidence type="ECO:0000313" key="12">
    <source>
        <dbReference type="Proteomes" id="UP001152607"/>
    </source>
</evidence>
<evidence type="ECO:0000256" key="8">
    <source>
        <dbReference type="SAM" id="MobiDB-lite"/>
    </source>
</evidence>
<dbReference type="Pfam" id="PF08801">
    <property type="entry name" value="Nucleoporin_N"/>
    <property type="match status" value="1"/>
</dbReference>
<dbReference type="Proteomes" id="UP001152607">
    <property type="component" value="Unassembled WGS sequence"/>
</dbReference>
<comment type="subcellular location">
    <subcellularLocation>
        <location evidence="1">Nucleus envelope</location>
    </subcellularLocation>
</comment>
<dbReference type="GO" id="GO:0031080">
    <property type="term" value="C:nuclear pore outer ring"/>
    <property type="evidence" value="ECO:0007669"/>
    <property type="project" value="TreeGrafter"/>
</dbReference>
<name>A0A9W4UMK8_9PLEO</name>
<dbReference type="InterPro" id="IPR007187">
    <property type="entry name" value="Nucleoporin_Nup133/Nup155_C"/>
</dbReference>
<keyword evidence="3" id="KW-0813">Transport</keyword>
<feature type="region of interest" description="Disordered" evidence="8">
    <location>
        <begin position="1"/>
        <end position="41"/>
    </location>
</feature>
<comment type="similarity">
    <text evidence="2">Belongs to the nucleoporin Nup133 family.</text>
</comment>
<dbReference type="InterPro" id="IPR014908">
    <property type="entry name" value="Nucleoporin_Nup133/Nup155_N"/>
</dbReference>
<evidence type="ECO:0000256" key="2">
    <source>
        <dbReference type="ARBA" id="ARBA00005569"/>
    </source>
</evidence>
<dbReference type="EMBL" id="CAOQHR010000008">
    <property type="protein sequence ID" value="CAI6338084.1"/>
    <property type="molecule type" value="Genomic_DNA"/>
</dbReference>
<evidence type="ECO:0000256" key="7">
    <source>
        <dbReference type="ARBA" id="ARBA00023242"/>
    </source>
</evidence>
<protein>
    <submittedName>
        <fullName evidence="11">Uncharacterized protein</fullName>
    </submittedName>
</protein>
<gene>
    <name evidence="11" type="ORF">PDIGIT_LOCUS11207</name>
</gene>
<evidence type="ECO:0000256" key="3">
    <source>
        <dbReference type="ARBA" id="ARBA00022448"/>
    </source>
</evidence>
<feature type="domain" description="Nucleoporin Nup133/Nup155-like C-terminal" evidence="9">
    <location>
        <begin position="627"/>
        <end position="1288"/>
    </location>
</feature>
<dbReference type="OrthoDB" id="103454at2759"/>
<organism evidence="11 12">
    <name type="scientific">Periconia digitata</name>
    <dbReference type="NCBI Taxonomy" id="1303443"/>
    <lineage>
        <taxon>Eukaryota</taxon>
        <taxon>Fungi</taxon>
        <taxon>Dikarya</taxon>
        <taxon>Ascomycota</taxon>
        <taxon>Pezizomycotina</taxon>
        <taxon>Dothideomycetes</taxon>
        <taxon>Pleosporomycetidae</taxon>
        <taxon>Pleosporales</taxon>
        <taxon>Massarineae</taxon>
        <taxon>Periconiaceae</taxon>
        <taxon>Periconia</taxon>
    </lineage>
</organism>
<dbReference type="SUPFAM" id="SSF117289">
    <property type="entry name" value="Nucleoporin domain"/>
    <property type="match status" value="1"/>
</dbReference>
<keyword evidence="7" id="KW-0539">Nucleus</keyword>
<dbReference type="InterPro" id="IPR037624">
    <property type="entry name" value="Nup133-like"/>
</dbReference>
<feature type="domain" description="Nucleoporin Nup133/Nup155-like N-terminal" evidence="10">
    <location>
        <begin position="99"/>
        <end position="515"/>
    </location>
</feature>
<keyword evidence="12" id="KW-1185">Reference proteome</keyword>
<dbReference type="PANTHER" id="PTHR13405">
    <property type="entry name" value="NUCLEAR PORE COMPLEX PROTEIN NUP133"/>
    <property type="match status" value="1"/>
</dbReference>
<evidence type="ECO:0000256" key="4">
    <source>
        <dbReference type="ARBA" id="ARBA00022816"/>
    </source>
</evidence>
<dbReference type="GO" id="GO:0006606">
    <property type="term" value="P:protein import into nucleus"/>
    <property type="evidence" value="ECO:0007669"/>
    <property type="project" value="TreeGrafter"/>
</dbReference>
<keyword evidence="6" id="KW-0811">Translocation</keyword>
<keyword evidence="5" id="KW-0653">Protein transport</keyword>
<dbReference type="PANTHER" id="PTHR13405:SF11">
    <property type="entry name" value="NUCLEAR PORE COMPLEX PROTEIN NUP133"/>
    <property type="match status" value="1"/>
</dbReference>
<evidence type="ECO:0000256" key="1">
    <source>
        <dbReference type="ARBA" id="ARBA00004259"/>
    </source>
</evidence>
<evidence type="ECO:0000256" key="5">
    <source>
        <dbReference type="ARBA" id="ARBA00022927"/>
    </source>
</evidence>
<reference evidence="11" key="1">
    <citation type="submission" date="2023-01" db="EMBL/GenBank/DDBJ databases">
        <authorList>
            <person name="Van Ghelder C."/>
            <person name="Rancurel C."/>
        </authorList>
    </citation>
    <scope>NUCLEOTIDE SEQUENCE</scope>
    <source>
        <strain evidence="11">CNCM I-4278</strain>
    </source>
</reference>
<keyword evidence="4" id="KW-0509">mRNA transport</keyword>
<dbReference type="Pfam" id="PF03177">
    <property type="entry name" value="Nucleoporin_C"/>
    <property type="match status" value="1"/>
</dbReference>
<dbReference type="InterPro" id="IPR015943">
    <property type="entry name" value="WD40/YVTN_repeat-like_dom_sf"/>
</dbReference>
<proteinExistence type="inferred from homology"/>
<dbReference type="GO" id="GO:0017056">
    <property type="term" value="F:structural constituent of nuclear pore"/>
    <property type="evidence" value="ECO:0007669"/>
    <property type="project" value="InterPro"/>
</dbReference>
<dbReference type="Gene3D" id="2.130.10.10">
    <property type="entry name" value="YVTN repeat-like/Quinoprotein amine dehydrogenase"/>
    <property type="match status" value="1"/>
</dbReference>
<evidence type="ECO:0000256" key="6">
    <source>
        <dbReference type="ARBA" id="ARBA00023010"/>
    </source>
</evidence>
<dbReference type="Gene3D" id="1.20.58.1380">
    <property type="match status" value="1"/>
</dbReference>
<evidence type="ECO:0000313" key="11">
    <source>
        <dbReference type="EMBL" id="CAI6338084.1"/>
    </source>
</evidence>